<feature type="transmembrane region" description="Helical" evidence="6">
    <location>
        <begin position="282"/>
        <end position="301"/>
    </location>
</feature>
<feature type="transmembrane region" description="Helical" evidence="6">
    <location>
        <begin position="119"/>
        <end position="139"/>
    </location>
</feature>
<evidence type="ECO:0000313" key="8">
    <source>
        <dbReference type="Proteomes" id="UP000019772"/>
    </source>
</evidence>
<dbReference type="STRING" id="1268072.PSAB_18780"/>
<comment type="subcellular location">
    <subcellularLocation>
        <location evidence="1">Membrane</location>
        <topology evidence="1">Multi-pass membrane protein</topology>
    </subcellularLocation>
</comment>
<evidence type="ECO:0000256" key="4">
    <source>
        <dbReference type="ARBA" id="ARBA00022989"/>
    </source>
</evidence>
<feature type="transmembrane region" description="Helical" evidence="6">
    <location>
        <begin position="178"/>
        <end position="199"/>
    </location>
</feature>
<evidence type="ECO:0000256" key="2">
    <source>
        <dbReference type="ARBA" id="ARBA00007511"/>
    </source>
</evidence>
<dbReference type="eggNOG" id="COG0861">
    <property type="taxonomic scope" value="Bacteria"/>
</dbReference>
<keyword evidence="5 6" id="KW-0472">Membrane</keyword>
<evidence type="ECO:0000313" key="7">
    <source>
        <dbReference type="EMBL" id="AHV98649.1"/>
    </source>
</evidence>
<dbReference type="EMBL" id="CP004078">
    <property type="protein sequence ID" value="AHV98649.1"/>
    <property type="molecule type" value="Genomic_DNA"/>
</dbReference>
<gene>
    <name evidence="7" type="ORF">PSAB_18780</name>
</gene>
<dbReference type="AlphaFoldDB" id="X5A4B6"/>
<feature type="transmembrane region" description="Helical" evidence="6">
    <location>
        <begin position="59"/>
        <end position="82"/>
    </location>
</feature>
<protein>
    <submittedName>
        <fullName evidence="7">TerC family integral membrane protein</fullName>
    </submittedName>
</protein>
<accession>X5A4B6</accession>
<dbReference type="InterPro" id="IPR005496">
    <property type="entry name" value="Integral_membrane_TerC"/>
</dbReference>
<evidence type="ECO:0000256" key="3">
    <source>
        <dbReference type="ARBA" id="ARBA00022692"/>
    </source>
</evidence>
<reference evidence="7 8" key="1">
    <citation type="journal article" date="2014" name="PLoS Genet.">
        <title>Comparative Genomic Analysis of N2-Fixing and Non-N2-Fixing Paenibacillus spp.: Organization, Evolution and Expression of the Nitrogen Fixation Genes.</title>
        <authorList>
            <person name="Xie J.B."/>
            <person name="Du Z."/>
            <person name="Bai L."/>
            <person name="Tian C."/>
            <person name="Zhang Y."/>
            <person name="Xie J.Y."/>
            <person name="Wang T."/>
            <person name="Liu X."/>
            <person name="Chen X."/>
            <person name="Cheng Q."/>
            <person name="Chen S."/>
            <person name="Li J."/>
        </authorList>
    </citation>
    <scope>NUCLEOTIDE SEQUENCE [LARGE SCALE GENOMIC DNA]</scope>
    <source>
        <strain evidence="7 8">T27</strain>
    </source>
</reference>
<dbReference type="GO" id="GO:0016020">
    <property type="term" value="C:membrane"/>
    <property type="evidence" value="ECO:0007669"/>
    <property type="project" value="UniProtKB-SubCell"/>
</dbReference>
<proteinExistence type="inferred from homology"/>
<dbReference type="PANTHER" id="PTHR30238:SF4">
    <property type="entry name" value="SLL1022 PROTEIN"/>
    <property type="match status" value="1"/>
</dbReference>
<feature type="transmembrane region" description="Helical" evidence="6">
    <location>
        <begin position="211"/>
        <end position="235"/>
    </location>
</feature>
<evidence type="ECO:0000256" key="6">
    <source>
        <dbReference type="SAM" id="Phobius"/>
    </source>
</evidence>
<sequence>MVLRLYWQYIIVSETFTILIEPLFESDLFGKGLFYIFLVIINMREVTTMDFGLILEYGWVLLVLVALEGLLAADNALVLAIMVKHLSEETRKKALFYGLFGAFLFRFGSLFVISYLVDIWQVQAIGAAYLLFIATNHIIRKIAASKKPVTEEAAESGTKEAADNKKAGFWMTVFKVELADIAFAVDSILAAVALAVALPPSGLPQIGGLDGGVFLVIFAGGFIGLVIMRFAASFFVKLLHSRPGLEVAAFIIVGWVGVKLAVITLAHPSLGVLSEHFAHSTWWKATFYIVLLLIAAIGWFMSKQTIEENRAENPVRELDKQLGK</sequence>
<comment type="similarity">
    <text evidence="2">Belongs to the TerC family.</text>
</comment>
<dbReference type="HOGENOM" id="CLU_070543_1_1_9"/>
<evidence type="ECO:0000256" key="1">
    <source>
        <dbReference type="ARBA" id="ARBA00004141"/>
    </source>
</evidence>
<feature type="transmembrane region" description="Helical" evidence="6">
    <location>
        <begin position="94"/>
        <end position="113"/>
    </location>
</feature>
<feature type="transmembrane region" description="Helical" evidence="6">
    <location>
        <begin position="247"/>
        <end position="270"/>
    </location>
</feature>
<keyword evidence="8" id="KW-1185">Reference proteome</keyword>
<keyword evidence="3 6" id="KW-0812">Transmembrane</keyword>
<dbReference type="PATRIC" id="fig|1268072.3.peg.3876"/>
<dbReference type="KEGG" id="psab:PSAB_18780"/>
<dbReference type="PANTHER" id="PTHR30238">
    <property type="entry name" value="MEMBRANE BOUND PREDICTED REDOX MODULATOR"/>
    <property type="match status" value="1"/>
</dbReference>
<feature type="transmembrane region" description="Helical" evidence="6">
    <location>
        <begin position="6"/>
        <end position="24"/>
    </location>
</feature>
<dbReference type="Proteomes" id="UP000019772">
    <property type="component" value="Chromosome"/>
</dbReference>
<evidence type="ECO:0000256" key="5">
    <source>
        <dbReference type="ARBA" id="ARBA00023136"/>
    </source>
</evidence>
<dbReference type="InterPro" id="IPR022493">
    <property type="entry name" value="CHP03716_TM_YkoY"/>
</dbReference>
<organism evidence="7 8">
    <name type="scientific">Paenibacillus sabinae T27</name>
    <dbReference type="NCBI Taxonomy" id="1268072"/>
    <lineage>
        <taxon>Bacteria</taxon>
        <taxon>Bacillati</taxon>
        <taxon>Bacillota</taxon>
        <taxon>Bacilli</taxon>
        <taxon>Bacillales</taxon>
        <taxon>Paenibacillaceae</taxon>
        <taxon>Paenibacillus</taxon>
    </lineage>
</organism>
<dbReference type="NCBIfam" id="TIGR03716">
    <property type="entry name" value="R_switched_YkoY"/>
    <property type="match status" value="1"/>
</dbReference>
<keyword evidence="4 6" id="KW-1133">Transmembrane helix</keyword>
<dbReference type="Pfam" id="PF03741">
    <property type="entry name" value="TerC"/>
    <property type="match status" value="1"/>
</dbReference>
<name>X5A4B6_9BACL</name>